<dbReference type="InterPro" id="IPR023213">
    <property type="entry name" value="CAT-like_dom_sf"/>
</dbReference>
<dbReference type="RefSeq" id="WP_133957133.1">
    <property type="nucleotide sequence ID" value="NZ_SORI01000005.1"/>
</dbReference>
<accession>A0A4R8MD31</accession>
<dbReference type="Proteomes" id="UP000295066">
    <property type="component" value="Unassembled WGS sequence"/>
</dbReference>
<dbReference type="InterPro" id="IPR039551">
    <property type="entry name" value="Cho/carn_acyl_trans"/>
</dbReference>
<organism evidence="6 7">
    <name type="scientific">Aminivibrio pyruvatiphilus</name>
    <dbReference type="NCBI Taxonomy" id="1005740"/>
    <lineage>
        <taxon>Bacteria</taxon>
        <taxon>Thermotogati</taxon>
        <taxon>Synergistota</taxon>
        <taxon>Synergistia</taxon>
        <taxon>Synergistales</taxon>
        <taxon>Aminobacteriaceae</taxon>
        <taxon>Aminivibrio</taxon>
    </lineage>
</organism>
<dbReference type="AlphaFoldDB" id="A0A4R8MD31"/>
<dbReference type="InterPro" id="IPR000542">
    <property type="entry name" value="Carn_acyl_trans"/>
</dbReference>
<dbReference type="PANTHER" id="PTHR22589">
    <property type="entry name" value="CARNITINE O-ACYLTRANSFERASE"/>
    <property type="match status" value="1"/>
</dbReference>
<dbReference type="EMBL" id="SORI01000005">
    <property type="protein sequence ID" value="TDY61686.1"/>
    <property type="molecule type" value="Genomic_DNA"/>
</dbReference>
<reference evidence="6 7" key="1">
    <citation type="submission" date="2019-03" db="EMBL/GenBank/DDBJ databases">
        <title>Genomic Encyclopedia of Type Strains, Phase IV (KMG-IV): sequencing the most valuable type-strain genomes for metagenomic binning, comparative biology and taxonomic classification.</title>
        <authorList>
            <person name="Goeker M."/>
        </authorList>
    </citation>
    <scope>NUCLEOTIDE SEQUENCE [LARGE SCALE GENOMIC DNA]</scope>
    <source>
        <strain evidence="6 7">DSM 25964</strain>
    </source>
</reference>
<evidence type="ECO:0000256" key="4">
    <source>
        <dbReference type="PIRSR" id="PIRSR600542-1"/>
    </source>
</evidence>
<dbReference type="Gene3D" id="3.30.559.70">
    <property type="entry name" value="Choline/Carnitine o-acyltransferase, domain 2"/>
    <property type="match status" value="1"/>
</dbReference>
<dbReference type="SUPFAM" id="SSF52777">
    <property type="entry name" value="CoA-dependent acyltransferases"/>
    <property type="match status" value="2"/>
</dbReference>
<keyword evidence="2 6" id="KW-0808">Transferase</keyword>
<name>A0A4R8MD31_9BACT</name>
<evidence type="ECO:0000313" key="7">
    <source>
        <dbReference type="Proteomes" id="UP000295066"/>
    </source>
</evidence>
<evidence type="ECO:0000256" key="1">
    <source>
        <dbReference type="ARBA" id="ARBA00005232"/>
    </source>
</evidence>
<keyword evidence="7" id="KW-1185">Reference proteome</keyword>
<evidence type="ECO:0000259" key="5">
    <source>
        <dbReference type="Pfam" id="PF00755"/>
    </source>
</evidence>
<proteinExistence type="inferred from homology"/>
<evidence type="ECO:0000256" key="3">
    <source>
        <dbReference type="ARBA" id="ARBA00023315"/>
    </source>
</evidence>
<sequence length="580" mass="63732">MAEKYPETSGTFAFQGSLPRLPVLPLEETLPKFLDWTAPLLDEQGRHETAESARAFLAPGGAGRKLQRRLEEWSEETPESWLSDFWLRTYLESPAPLVINSNVFSLLDLPPLLSPSPRSRRAAWLISAALSLKKSIDSETLPPDTDRGTPLCMSQYRNLFGTTRIAGLSGDELATRPDSRHITVLCGGGAWSLDVLSPEGNEASHESLAVRLDEIAASPRPGGEIGLGTSLPRRDWGALRETIASICPENRGNLERIESALFVLCLDPETPPSLQGKGLHYLSGGGANRWYDKSFQIIVDERGEAGLNFEHSGLDGSQHALLASVILRSGGTGGYGKWQALSALPLPFHLSEEAVRHLEEAGQALHCLRKNTTLAVLEFSAFGREKIKGLGMSPDAFCQVAMQTSVFGLYGRFLNAYEAVMTRQFLLGRTEAMRPVTAEAAAFAHRRTAEALKAASRAHSERVSECRDGRGVDRHLFGLRKMMERFGREIGVHEPPALFSSPGYAVLSRNMVSTSTGPTEAFRIYGYGPSDDEGFGVRYLMFPHKLVFTMTSRTSLEPLLLAFRDKLAENMEEMAALLEQ</sequence>
<dbReference type="OrthoDB" id="1456at2"/>
<dbReference type="Pfam" id="PF00755">
    <property type="entry name" value="Carn_acyltransf"/>
    <property type="match status" value="1"/>
</dbReference>
<dbReference type="GO" id="GO:0016746">
    <property type="term" value="F:acyltransferase activity"/>
    <property type="evidence" value="ECO:0007669"/>
    <property type="project" value="UniProtKB-KW"/>
</dbReference>
<gene>
    <name evidence="6" type="ORF">C8D99_10599</name>
</gene>
<dbReference type="Gene3D" id="3.30.559.10">
    <property type="entry name" value="Chloramphenicol acetyltransferase-like domain"/>
    <property type="match status" value="1"/>
</dbReference>
<feature type="active site" description="Proton acceptor" evidence="4">
    <location>
        <position position="311"/>
    </location>
</feature>
<keyword evidence="3" id="KW-0012">Acyltransferase</keyword>
<evidence type="ECO:0000313" key="6">
    <source>
        <dbReference type="EMBL" id="TDY61686.1"/>
    </source>
</evidence>
<comment type="caution">
    <text evidence="6">The sequence shown here is derived from an EMBL/GenBank/DDBJ whole genome shotgun (WGS) entry which is preliminary data.</text>
</comment>
<feature type="domain" description="Choline/carnitine acyltransferase" evidence="5">
    <location>
        <begin position="21"/>
        <end position="555"/>
    </location>
</feature>
<comment type="similarity">
    <text evidence="1">Belongs to the carnitine/choline acetyltransferase family.</text>
</comment>
<dbReference type="InterPro" id="IPR042231">
    <property type="entry name" value="Cho/carn_acyl_trans_2"/>
</dbReference>
<protein>
    <submittedName>
        <fullName evidence="6">Carnitine O-acetyltransferase</fullName>
    </submittedName>
</protein>
<evidence type="ECO:0000256" key="2">
    <source>
        <dbReference type="ARBA" id="ARBA00022679"/>
    </source>
</evidence>